<gene>
    <name evidence="1" type="ORF">CCR75_008098</name>
</gene>
<dbReference type="AlphaFoldDB" id="A0A976FJY0"/>
<accession>A0A976FJY0</accession>
<organism evidence="1 2">
    <name type="scientific">Bremia lactucae</name>
    <name type="common">Lettuce downy mildew</name>
    <dbReference type="NCBI Taxonomy" id="4779"/>
    <lineage>
        <taxon>Eukaryota</taxon>
        <taxon>Sar</taxon>
        <taxon>Stramenopiles</taxon>
        <taxon>Oomycota</taxon>
        <taxon>Peronosporomycetes</taxon>
        <taxon>Peronosporales</taxon>
        <taxon>Peronosporaceae</taxon>
        <taxon>Bremia</taxon>
    </lineage>
</organism>
<dbReference type="GeneID" id="94351824"/>
<proteinExistence type="predicted"/>
<sequence length="79" mass="9128">MDIESSLTLPMFRLEWIVVLRGIHVKLRWARRLMTPAHSIKKKSSRTWDLLCCGTLAADMEVAYPRLAFIGFEKFGFGN</sequence>
<dbReference type="EMBL" id="SHOA02000003">
    <property type="protein sequence ID" value="TDH68200.1"/>
    <property type="molecule type" value="Genomic_DNA"/>
</dbReference>
<reference evidence="1 2" key="1">
    <citation type="journal article" date="2021" name="Genome Biol.">
        <title>AFLAP: assembly-free linkage analysis pipeline using k-mers from genome sequencing data.</title>
        <authorList>
            <person name="Fletcher K."/>
            <person name="Zhang L."/>
            <person name="Gil J."/>
            <person name="Han R."/>
            <person name="Cavanaugh K."/>
            <person name="Michelmore R."/>
        </authorList>
    </citation>
    <scope>NUCLEOTIDE SEQUENCE [LARGE SCALE GENOMIC DNA]</scope>
    <source>
        <strain evidence="1 2">SF5</strain>
    </source>
</reference>
<protein>
    <submittedName>
        <fullName evidence="1">Uncharacterized protein</fullName>
    </submittedName>
</protein>
<dbReference type="KEGG" id="blac:94351824"/>
<dbReference type="Proteomes" id="UP000294530">
    <property type="component" value="Unassembled WGS sequence"/>
</dbReference>
<comment type="caution">
    <text evidence="1">The sequence shown here is derived from an EMBL/GenBank/DDBJ whole genome shotgun (WGS) entry which is preliminary data.</text>
</comment>
<evidence type="ECO:0000313" key="2">
    <source>
        <dbReference type="Proteomes" id="UP000294530"/>
    </source>
</evidence>
<dbReference type="RefSeq" id="XP_067817699.1">
    <property type="nucleotide sequence ID" value="XM_067966153.1"/>
</dbReference>
<evidence type="ECO:0000313" key="1">
    <source>
        <dbReference type="EMBL" id="TDH68200.1"/>
    </source>
</evidence>
<keyword evidence="2" id="KW-1185">Reference proteome</keyword>
<name>A0A976FJY0_BRELC</name>